<dbReference type="InterPro" id="IPR028137">
    <property type="entry name" value="Syncollin"/>
</dbReference>
<sequence length="138" mass="15040">MSSLRPSMRGGVMLMRRALVTVGTGQCPSPSELRRADGSRICALLYTDDSVYYSNCCGGRALAVEPGSDVPYMALGFSGRISSLVVGTRCELSVWAHSGKRGSTRVFKAGAVPRLREVRRGVLSNWDDAIRSYYCQCH</sequence>
<dbReference type="Proteomes" id="UP000694405">
    <property type="component" value="Unassembled WGS sequence"/>
</dbReference>
<reference evidence="1" key="1">
    <citation type="submission" date="2020-03" db="EMBL/GenBank/DDBJ databases">
        <title>Melopsittacus undulatus (budgerigar) genome, bMelUnd1, maternal haplotype with Z.</title>
        <authorList>
            <person name="Gedman G."/>
            <person name="Mountcastle J."/>
            <person name="Haase B."/>
            <person name="Formenti G."/>
            <person name="Wright T."/>
            <person name="Apodaca J."/>
            <person name="Pelan S."/>
            <person name="Chow W."/>
            <person name="Rhie A."/>
            <person name="Howe K."/>
            <person name="Fedrigo O."/>
            <person name="Jarvis E.D."/>
        </authorList>
    </citation>
    <scope>NUCLEOTIDE SEQUENCE [LARGE SCALE GENOMIC DNA]</scope>
</reference>
<organism evidence="1 2">
    <name type="scientific">Melopsittacus undulatus</name>
    <name type="common">Budgerigar</name>
    <name type="synonym">Psittacus undulatus</name>
    <dbReference type="NCBI Taxonomy" id="13146"/>
    <lineage>
        <taxon>Eukaryota</taxon>
        <taxon>Metazoa</taxon>
        <taxon>Chordata</taxon>
        <taxon>Craniata</taxon>
        <taxon>Vertebrata</taxon>
        <taxon>Euteleostomi</taxon>
        <taxon>Archelosauria</taxon>
        <taxon>Archosauria</taxon>
        <taxon>Dinosauria</taxon>
        <taxon>Saurischia</taxon>
        <taxon>Theropoda</taxon>
        <taxon>Coelurosauria</taxon>
        <taxon>Aves</taxon>
        <taxon>Neognathae</taxon>
        <taxon>Neoaves</taxon>
        <taxon>Telluraves</taxon>
        <taxon>Australaves</taxon>
        <taxon>Psittaciformes</taxon>
        <taxon>Psittaculidae</taxon>
        <taxon>Melopsittacus</taxon>
    </lineage>
</organism>
<proteinExistence type="predicted"/>
<evidence type="ECO:0000313" key="2">
    <source>
        <dbReference type="Proteomes" id="UP000694405"/>
    </source>
</evidence>
<dbReference type="PANTHER" id="PTHR17503">
    <property type="entry name" value="SYNCOLLIN"/>
    <property type="match status" value="1"/>
</dbReference>
<dbReference type="PANTHER" id="PTHR17503:SF0">
    <property type="entry name" value="SYNCOLLIN"/>
    <property type="match status" value="1"/>
</dbReference>
<accession>A0A8V5GAV8</accession>
<keyword evidence="2" id="KW-1185">Reference proteome</keyword>
<reference evidence="1" key="2">
    <citation type="submission" date="2025-08" db="UniProtKB">
        <authorList>
            <consortium name="Ensembl"/>
        </authorList>
    </citation>
    <scope>IDENTIFICATION</scope>
</reference>
<dbReference type="Ensembl" id="ENSMUNT00000000632.2">
    <property type="protein sequence ID" value="ENSMUNP00000000528.2"/>
    <property type="gene ID" value="ENSMUNG00000000510.2"/>
</dbReference>
<dbReference type="Gene3D" id="2.60.20.10">
    <property type="entry name" value="Crystallins"/>
    <property type="match status" value="1"/>
</dbReference>
<dbReference type="Pfam" id="PF15138">
    <property type="entry name" value="Syncollin"/>
    <property type="match status" value="1"/>
</dbReference>
<dbReference type="GO" id="GO:0006887">
    <property type="term" value="P:exocytosis"/>
    <property type="evidence" value="ECO:0007669"/>
    <property type="project" value="InterPro"/>
</dbReference>
<evidence type="ECO:0000313" key="1">
    <source>
        <dbReference type="Ensembl" id="ENSMUNP00000000528.2"/>
    </source>
</evidence>
<name>A0A8C6IMH8_MELUD</name>
<protein>
    <submittedName>
        <fullName evidence="1">Uncharacterized protein</fullName>
    </submittedName>
</protein>
<dbReference type="AlphaFoldDB" id="A0A8C6IMH8"/>
<dbReference type="GO" id="GO:0030667">
    <property type="term" value="C:secretory granule membrane"/>
    <property type="evidence" value="ECO:0007669"/>
    <property type="project" value="InterPro"/>
</dbReference>
<reference evidence="1" key="3">
    <citation type="submission" date="2025-09" db="UniProtKB">
        <authorList>
            <consortium name="Ensembl"/>
        </authorList>
    </citation>
    <scope>IDENTIFICATION</scope>
</reference>
<accession>A0A8C6IMH8</accession>